<name>A0A2K9LLW0_9GAMM</name>
<reference evidence="2" key="1">
    <citation type="submission" date="2017-08" db="EMBL/GenBank/DDBJ databases">
        <title>Direct submision.</title>
        <authorList>
            <person name="Kim S.-J."/>
            <person name="Rhee S.-K."/>
        </authorList>
    </citation>
    <scope>NUCLEOTIDE SEQUENCE [LARGE SCALE GENOMIC DNA]</scope>
    <source>
        <strain evidence="2">GI5</strain>
    </source>
</reference>
<dbReference type="InterPro" id="IPR036527">
    <property type="entry name" value="SCP2_sterol-bd_dom_sf"/>
</dbReference>
<keyword evidence="2" id="KW-1185">Reference proteome</keyword>
<dbReference type="KEGG" id="kak:Kalk_12625"/>
<dbReference type="EMBL" id="CP022684">
    <property type="protein sequence ID" value="AUM13217.1"/>
    <property type="molecule type" value="Genomic_DNA"/>
</dbReference>
<dbReference type="RefSeq" id="WP_101894596.1">
    <property type="nucleotide sequence ID" value="NZ_CP022684.1"/>
</dbReference>
<dbReference type="Gene3D" id="3.30.1050.10">
    <property type="entry name" value="SCP2 sterol-binding domain"/>
    <property type="match status" value="1"/>
</dbReference>
<organism evidence="1 2">
    <name type="scientific">Ketobacter alkanivorans</name>
    <dbReference type="NCBI Taxonomy" id="1917421"/>
    <lineage>
        <taxon>Bacteria</taxon>
        <taxon>Pseudomonadati</taxon>
        <taxon>Pseudomonadota</taxon>
        <taxon>Gammaproteobacteria</taxon>
        <taxon>Pseudomonadales</taxon>
        <taxon>Ketobacteraceae</taxon>
        <taxon>Ketobacter</taxon>
    </lineage>
</organism>
<dbReference type="Proteomes" id="UP000235116">
    <property type="component" value="Chromosome"/>
</dbReference>
<evidence type="ECO:0000313" key="1">
    <source>
        <dbReference type="EMBL" id="AUM13217.1"/>
    </source>
</evidence>
<dbReference type="AlphaFoldDB" id="A0A2K9LLW0"/>
<accession>A0A2K9LLW0</accession>
<evidence type="ECO:0008006" key="3">
    <source>
        <dbReference type="Google" id="ProtNLM"/>
    </source>
</evidence>
<sequence>MKFWFLLLILGWRMRWLANHNDAFKEKLEEKDTVLQFRTESAKVARYYIIRDQKVKPCAGLHPKPNMCMSFKDAEYAYRTIMNASKDKMAFMKGMGSKEIVVTGEAQEMMWFMSLIKFFPPKKKKK</sequence>
<gene>
    <name evidence="1" type="ORF">Kalk_12625</name>
</gene>
<protein>
    <recommendedName>
        <fullName evidence="3">SCP2 domain-containing protein</fullName>
    </recommendedName>
</protein>
<dbReference type="OrthoDB" id="7011745at2"/>
<evidence type="ECO:0000313" key="2">
    <source>
        <dbReference type="Proteomes" id="UP000235116"/>
    </source>
</evidence>
<proteinExistence type="predicted"/>